<evidence type="ECO:0000313" key="2">
    <source>
        <dbReference type="Proteomes" id="UP001596084"/>
    </source>
</evidence>
<gene>
    <name evidence="1" type="ORF">ACFPP7_24020</name>
</gene>
<proteinExistence type="predicted"/>
<sequence>MVWLWHDFALRLRATPARRAFNENERQFRPRPAGTALLALNDAAWV</sequence>
<evidence type="ECO:0000313" key="1">
    <source>
        <dbReference type="EMBL" id="MFC5523950.1"/>
    </source>
</evidence>
<reference evidence="2" key="1">
    <citation type="journal article" date="2019" name="Int. J. Syst. Evol. Microbiol.">
        <title>The Global Catalogue of Microorganisms (GCM) 10K type strain sequencing project: providing services to taxonomists for standard genome sequencing and annotation.</title>
        <authorList>
            <consortium name="The Broad Institute Genomics Platform"/>
            <consortium name="The Broad Institute Genome Sequencing Center for Infectious Disease"/>
            <person name="Wu L."/>
            <person name="Ma J."/>
        </authorList>
    </citation>
    <scope>NUCLEOTIDE SEQUENCE [LARGE SCALE GENOMIC DNA]</scope>
    <source>
        <strain evidence="2">CGMCC 4.7277</strain>
    </source>
</reference>
<dbReference type="EMBL" id="JBHSMX010000066">
    <property type="protein sequence ID" value="MFC5523950.1"/>
    <property type="molecule type" value="Genomic_DNA"/>
</dbReference>
<accession>A0ABW0QGP1</accession>
<comment type="caution">
    <text evidence="1">The sequence shown here is derived from an EMBL/GenBank/DDBJ whole genome shotgun (WGS) entry which is preliminary data.</text>
</comment>
<name>A0ABW0QGP1_9BURK</name>
<keyword evidence="2" id="KW-1185">Reference proteome</keyword>
<dbReference type="Proteomes" id="UP001596084">
    <property type="component" value="Unassembled WGS sequence"/>
</dbReference>
<organism evidence="1 2">
    <name type="scientific">Polaromonas jejuensis</name>
    <dbReference type="NCBI Taxonomy" id="457502"/>
    <lineage>
        <taxon>Bacteria</taxon>
        <taxon>Pseudomonadati</taxon>
        <taxon>Pseudomonadota</taxon>
        <taxon>Betaproteobacteria</taxon>
        <taxon>Burkholderiales</taxon>
        <taxon>Comamonadaceae</taxon>
        <taxon>Polaromonas</taxon>
    </lineage>
</organism>
<dbReference type="RefSeq" id="WP_157090237.1">
    <property type="nucleotide sequence ID" value="NZ_JBHSMX010000066.1"/>
</dbReference>
<protein>
    <submittedName>
        <fullName evidence="1">Uncharacterized protein</fullName>
    </submittedName>
</protein>